<feature type="transmembrane region" description="Helical" evidence="14">
    <location>
        <begin position="68"/>
        <end position="90"/>
    </location>
</feature>
<name>W4Q6E6_9BACI</name>
<dbReference type="EMBL" id="BAUT01000044">
    <property type="protein sequence ID" value="GAE27278.1"/>
    <property type="molecule type" value="Genomic_DNA"/>
</dbReference>
<evidence type="ECO:0000256" key="11">
    <source>
        <dbReference type="ARBA" id="ARBA00035120"/>
    </source>
</evidence>
<keyword evidence="3 14" id="KW-1003">Cell membrane</keyword>
<keyword evidence="5 14" id="KW-0479">Metal-binding</keyword>
<feature type="transmembrane region" description="Helical" evidence="14">
    <location>
        <begin position="36"/>
        <end position="56"/>
    </location>
</feature>
<evidence type="ECO:0000256" key="1">
    <source>
        <dbReference type="ARBA" id="ARBA00004651"/>
    </source>
</evidence>
<sequence length="125" mass="13470">MNLLLVSLGGAIGAIIRYLVGLAIMKRFPTPPIPIAMLVVNLLGSLGLGIFYGTYYSGIPLGAYEEPAFLLIGIGFFGAFTTFSTFSTETVQLYQTKAWKPLFSYISISIVGSILMFVGGFILTK</sequence>
<evidence type="ECO:0000256" key="9">
    <source>
        <dbReference type="ARBA" id="ARBA00023136"/>
    </source>
</evidence>
<accession>W4Q6E6</accession>
<evidence type="ECO:0000256" key="3">
    <source>
        <dbReference type="ARBA" id="ARBA00022475"/>
    </source>
</evidence>
<comment type="activity regulation">
    <text evidence="14">Na(+) is not transported, but it plays an essential structural role and its presence is essential for fluoride channel function.</text>
</comment>
<keyword evidence="16" id="KW-1185">Reference proteome</keyword>
<dbReference type="OrthoDB" id="9815830at2"/>
<comment type="caution">
    <text evidence="15">The sequence shown here is derived from an EMBL/GenBank/DDBJ whole genome shotgun (WGS) entry which is preliminary data.</text>
</comment>
<evidence type="ECO:0000256" key="12">
    <source>
        <dbReference type="ARBA" id="ARBA00035585"/>
    </source>
</evidence>
<keyword evidence="6 14" id="KW-1133">Transmembrane helix</keyword>
<comment type="subcellular location">
    <subcellularLocation>
        <location evidence="1 14">Cell membrane</location>
        <topology evidence="1 14">Multi-pass membrane protein</topology>
    </subcellularLocation>
</comment>
<evidence type="ECO:0000256" key="6">
    <source>
        <dbReference type="ARBA" id="ARBA00022989"/>
    </source>
</evidence>
<dbReference type="Proteomes" id="UP000018890">
    <property type="component" value="Unassembled WGS sequence"/>
</dbReference>
<evidence type="ECO:0000256" key="10">
    <source>
        <dbReference type="ARBA" id="ARBA00023303"/>
    </source>
</evidence>
<dbReference type="RefSeq" id="WP_034748269.1">
    <property type="nucleotide sequence ID" value="NZ_BAUT01000044.1"/>
</dbReference>
<feature type="transmembrane region" description="Helical" evidence="14">
    <location>
        <begin position="102"/>
        <end position="123"/>
    </location>
</feature>
<gene>
    <name evidence="14" type="primary">fluC</name>
    <name evidence="14" type="synonym">crcB</name>
    <name evidence="15" type="ORF">JCM9140_3407</name>
</gene>
<comment type="catalytic activity">
    <reaction evidence="12">
        <text>fluoride(in) = fluoride(out)</text>
        <dbReference type="Rhea" id="RHEA:76159"/>
        <dbReference type="ChEBI" id="CHEBI:17051"/>
    </reaction>
    <physiologicalReaction direction="left-to-right" evidence="12">
        <dbReference type="Rhea" id="RHEA:76160"/>
    </physiologicalReaction>
</comment>
<dbReference type="GO" id="GO:0062054">
    <property type="term" value="F:fluoride channel activity"/>
    <property type="evidence" value="ECO:0007669"/>
    <property type="project" value="UniProtKB-UniRule"/>
</dbReference>
<keyword evidence="2 14" id="KW-0813">Transport</keyword>
<evidence type="ECO:0000256" key="8">
    <source>
        <dbReference type="ARBA" id="ARBA00023065"/>
    </source>
</evidence>
<dbReference type="STRING" id="1236970.JCM9140_3407"/>
<keyword evidence="4 14" id="KW-0812">Transmembrane</keyword>
<evidence type="ECO:0000256" key="13">
    <source>
        <dbReference type="ARBA" id="ARBA00049940"/>
    </source>
</evidence>
<keyword evidence="8 14" id="KW-0406">Ion transport</keyword>
<dbReference type="HAMAP" id="MF_00454">
    <property type="entry name" value="FluC"/>
    <property type="match status" value="1"/>
</dbReference>
<dbReference type="AlphaFoldDB" id="W4Q6E6"/>
<dbReference type="GO" id="GO:0005886">
    <property type="term" value="C:plasma membrane"/>
    <property type="evidence" value="ECO:0007669"/>
    <property type="project" value="UniProtKB-SubCell"/>
</dbReference>
<feature type="transmembrane region" description="Helical" evidence="14">
    <location>
        <begin position="6"/>
        <end position="24"/>
    </location>
</feature>
<keyword evidence="7 14" id="KW-0915">Sodium</keyword>
<dbReference type="InterPro" id="IPR003691">
    <property type="entry name" value="FluC"/>
</dbReference>
<comment type="similarity">
    <text evidence="11 14">Belongs to the fluoride channel Fluc/FEX (TC 1.A.43) family.</text>
</comment>
<comment type="function">
    <text evidence="13 14">Fluoride-specific ion channel. Important for reducing fluoride concentration in the cell, thus reducing its toxicity.</text>
</comment>
<evidence type="ECO:0000256" key="2">
    <source>
        <dbReference type="ARBA" id="ARBA00022448"/>
    </source>
</evidence>
<evidence type="ECO:0000313" key="15">
    <source>
        <dbReference type="EMBL" id="GAE27278.1"/>
    </source>
</evidence>
<dbReference type="GO" id="GO:0140114">
    <property type="term" value="P:cellular detoxification of fluoride"/>
    <property type="evidence" value="ECO:0007669"/>
    <property type="project" value="UniProtKB-UniRule"/>
</dbReference>
<protein>
    <recommendedName>
        <fullName evidence="14">Fluoride-specific ion channel FluC</fullName>
    </recommendedName>
</protein>
<dbReference type="PANTHER" id="PTHR28259:SF16">
    <property type="entry name" value="FLUORIDE-SPECIFIC ION CHANNEL FLUC 2"/>
    <property type="match status" value="1"/>
</dbReference>
<organism evidence="15 16">
    <name type="scientific">Halalkalibacter wakoensis JCM 9140</name>
    <dbReference type="NCBI Taxonomy" id="1236970"/>
    <lineage>
        <taxon>Bacteria</taxon>
        <taxon>Bacillati</taxon>
        <taxon>Bacillota</taxon>
        <taxon>Bacilli</taxon>
        <taxon>Bacillales</taxon>
        <taxon>Bacillaceae</taxon>
        <taxon>Halalkalibacter</taxon>
    </lineage>
</organism>
<dbReference type="Pfam" id="PF02537">
    <property type="entry name" value="CRCB"/>
    <property type="match status" value="1"/>
</dbReference>
<proteinExistence type="inferred from homology"/>
<feature type="binding site" evidence="14">
    <location>
        <position position="78"/>
    </location>
    <ligand>
        <name>Na(+)</name>
        <dbReference type="ChEBI" id="CHEBI:29101"/>
        <note>structural</note>
    </ligand>
</feature>
<keyword evidence="9 14" id="KW-0472">Membrane</keyword>
<dbReference type="PANTHER" id="PTHR28259">
    <property type="entry name" value="FLUORIDE EXPORT PROTEIN 1-RELATED"/>
    <property type="match status" value="1"/>
</dbReference>
<dbReference type="GO" id="GO:0046872">
    <property type="term" value="F:metal ion binding"/>
    <property type="evidence" value="ECO:0007669"/>
    <property type="project" value="UniProtKB-KW"/>
</dbReference>
<reference evidence="15" key="1">
    <citation type="journal article" date="2014" name="Genome Announc.">
        <title>Draft Genome Sequences of Three Alkaliphilic Bacillus Strains, Bacillus wakoensis JCM 9140T, Bacillus akibai JCM 9157T, and Bacillus hemicellulosilyticus JCM 9152T.</title>
        <authorList>
            <person name="Yuki M."/>
            <person name="Oshima K."/>
            <person name="Suda W."/>
            <person name="Oshida Y."/>
            <person name="Kitamura K."/>
            <person name="Iida T."/>
            <person name="Hattori M."/>
            <person name="Ohkuma M."/>
        </authorList>
    </citation>
    <scope>NUCLEOTIDE SEQUENCE [LARGE SCALE GENOMIC DNA]</scope>
    <source>
        <strain evidence="15">JCM 9140</strain>
    </source>
</reference>
<dbReference type="NCBIfam" id="TIGR00494">
    <property type="entry name" value="crcB"/>
    <property type="match status" value="1"/>
</dbReference>
<evidence type="ECO:0000256" key="5">
    <source>
        <dbReference type="ARBA" id="ARBA00022723"/>
    </source>
</evidence>
<evidence type="ECO:0000256" key="14">
    <source>
        <dbReference type="HAMAP-Rule" id="MF_00454"/>
    </source>
</evidence>
<evidence type="ECO:0000256" key="7">
    <source>
        <dbReference type="ARBA" id="ARBA00023053"/>
    </source>
</evidence>
<evidence type="ECO:0000256" key="4">
    <source>
        <dbReference type="ARBA" id="ARBA00022692"/>
    </source>
</evidence>
<keyword evidence="10 14" id="KW-0407">Ion channel</keyword>
<feature type="binding site" evidence="14">
    <location>
        <position position="81"/>
    </location>
    <ligand>
        <name>Na(+)</name>
        <dbReference type="ChEBI" id="CHEBI:29101"/>
        <note>structural</note>
    </ligand>
</feature>
<evidence type="ECO:0000313" key="16">
    <source>
        <dbReference type="Proteomes" id="UP000018890"/>
    </source>
</evidence>